<accession>A0ABV0SCK5</accession>
<name>A0ABV0SCK5_9TELE</name>
<comment type="caution">
    <text evidence="1">The sequence shown here is derived from an EMBL/GenBank/DDBJ whole genome shotgun (WGS) entry which is preliminary data.</text>
</comment>
<proteinExistence type="predicted"/>
<protein>
    <submittedName>
        <fullName evidence="1">Uncharacterized protein</fullName>
    </submittedName>
</protein>
<evidence type="ECO:0000313" key="2">
    <source>
        <dbReference type="Proteomes" id="UP001434883"/>
    </source>
</evidence>
<reference evidence="1 2" key="1">
    <citation type="submission" date="2021-06" db="EMBL/GenBank/DDBJ databases">
        <authorList>
            <person name="Palmer J.M."/>
        </authorList>
    </citation>
    <scope>NUCLEOTIDE SEQUENCE [LARGE SCALE GENOMIC DNA]</scope>
    <source>
        <strain evidence="1 2">XC_2019</strain>
        <tissue evidence="1">Muscle</tissue>
    </source>
</reference>
<dbReference type="Proteomes" id="UP001434883">
    <property type="component" value="Unassembled WGS sequence"/>
</dbReference>
<keyword evidence="2" id="KW-1185">Reference proteome</keyword>
<dbReference type="EMBL" id="JAHRIN010075872">
    <property type="protein sequence ID" value="MEQ2217483.1"/>
    <property type="molecule type" value="Genomic_DNA"/>
</dbReference>
<organism evidence="1 2">
    <name type="scientific">Xenoophorus captivus</name>
    <dbReference type="NCBI Taxonomy" id="1517983"/>
    <lineage>
        <taxon>Eukaryota</taxon>
        <taxon>Metazoa</taxon>
        <taxon>Chordata</taxon>
        <taxon>Craniata</taxon>
        <taxon>Vertebrata</taxon>
        <taxon>Euteleostomi</taxon>
        <taxon>Actinopterygii</taxon>
        <taxon>Neopterygii</taxon>
        <taxon>Teleostei</taxon>
        <taxon>Neoteleostei</taxon>
        <taxon>Acanthomorphata</taxon>
        <taxon>Ovalentaria</taxon>
        <taxon>Atherinomorphae</taxon>
        <taxon>Cyprinodontiformes</taxon>
        <taxon>Goodeidae</taxon>
        <taxon>Xenoophorus</taxon>
    </lineage>
</organism>
<sequence>MCHFESSLNPASVPGMSADKGRLSSVFNTRINQHQAEADAHGCAHTHTQMVLFTLGETFRPFYRIKESLFIHSFCESFMGTHPVLAGWLGWGPNYLFLQGQHRDKHPHTFESLSLLGHCIHVYLFV</sequence>
<evidence type="ECO:0000313" key="1">
    <source>
        <dbReference type="EMBL" id="MEQ2217483.1"/>
    </source>
</evidence>
<gene>
    <name evidence="1" type="ORF">XENOCAPTIV_011883</name>
</gene>